<feature type="transmembrane region" description="Helical" evidence="2">
    <location>
        <begin position="37"/>
        <end position="57"/>
    </location>
</feature>
<evidence type="ECO:0000256" key="2">
    <source>
        <dbReference type="SAM" id="Phobius"/>
    </source>
</evidence>
<evidence type="ECO:0000256" key="1">
    <source>
        <dbReference type="ARBA" id="ARBA00010884"/>
    </source>
</evidence>
<protein>
    <submittedName>
        <fullName evidence="3">Abhydrolase domain-containing protein 15-like</fullName>
    </submittedName>
</protein>
<keyword evidence="2" id="KW-0812">Transmembrane</keyword>
<comment type="similarity">
    <text evidence="1">Belongs to the AB hydrolase superfamily. AB hydrolase 4 family.</text>
</comment>
<name>A0A3Q2CXP6_CYPVA</name>
<dbReference type="OrthoDB" id="247542at2759"/>
<organism evidence="3 4">
    <name type="scientific">Cyprinodon variegatus</name>
    <name type="common">Sheepshead minnow</name>
    <dbReference type="NCBI Taxonomy" id="28743"/>
    <lineage>
        <taxon>Eukaryota</taxon>
        <taxon>Metazoa</taxon>
        <taxon>Chordata</taxon>
        <taxon>Craniata</taxon>
        <taxon>Vertebrata</taxon>
        <taxon>Euteleostomi</taxon>
        <taxon>Actinopterygii</taxon>
        <taxon>Neopterygii</taxon>
        <taxon>Teleostei</taxon>
        <taxon>Neoteleostei</taxon>
        <taxon>Acanthomorphata</taxon>
        <taxon>Ovalentaria</taxon>
        <taxon>Atherinomorphae</taxon>
        <taxon>Cyprinodontiformes</taxon>
        <taxon>Cyprinodontidae</taxon>
        <taxon>Cyprinodon</taxon>
    </lineage>
</organism>
<dbReference type="GeneTree" id="ENSGT00950000182902"/>
<feature type="transmembrane region" description="Helical" evidence="2">
    <location>
        <begin position="6"/>
        <end position="25"/>
    </location>
</feature>
<dbReference type="PANTHER" id="PTHR10794">
    <property type="entry name" value="ABHYDROLASE DOMAIN-CONTAINING PROTEIN"/>
    <property type="match status" value="1"/>
</dbReference>
<dbReference type="OMA" id="WVIICLI"/>
<dbReference type="ESTHER" id="cypva-a0a3q2cxp6">
    <property type="family name" value="abh_upf0017"/>
</dbReference>
<dbReference type="PANTHER" id="PTHR10794:SF96">
    <property type="entry name" value="PROTEIN ABHD15-LIKE"/>
    <property type="match status" value="1"/>
</dbReference>
<keyword evidence="2" id="KW-0472">Membrane</keyword>
<dbReference type="SUPFAM" id="SSF53474">
    <property type="entry name" value="alpha/beta-Hydrolases"/>
    <property type="match status" value="1"/>
</dbReference>
<dbReference type="KEGG" id="cvg:107097642"/>
<dbReference type="GO" id="GO:0034338">
    <property type="term" value="F:short-chain carboxylesterase activity"/>
    <property type="evidence" value="ECO:0007669"/>
    <property type="project" value="TreeGrafter"/>
</dbReference>
<dbReference type="RefSeq" id="XP_015250354.1">
    <property type="nucleotide sequence ID" value="XM_015394868.1"/>
</dbReference>
<dbReference type="Proteomes" id="UP000265020">
    <property type="component" value="Unassembled WGS sequence"/>
</dbReference>
<dbReference type="Ensembl" id="ENSCVAT00000029637.1">
    <property type="protein sequence ID" value="ENSCVAP00000010672.1"/>
    <property type="gene ID" value="ENSCVAG00000012830.1"/>
</dbReference>
<dbReference type="AlphaFoldDB" id="A0A3Q2CXP6"/>
<evidence type="ECO:0000313" key="4">
    <source>
        <dbReference type="Proteomes" id="UP000265020"/>
    </source>
</evidence>
<reference evidence="3" key="2">
    <citation type="submission" date="2025-09" db="UniProtKB">
        <authorList>
            <consortium name="Ensembl"/>
        </authorList>
    </citation>
    <scope>IDENTIFICATION</scope>
</reference>
<sequence length="565" mass="63294">MESYVLDCLFCLLPSFLLFLFYVGLRCPRLCGWARVAVRASSWRLWVIICLILQLPLHKEKRTKAEDLKSLETDIVSGQVSDGPKLICKPTALARYLLQHCGSLTKAKLAAWPRGDPHLQTFSSQIFGEHRQKVQFTRDHLLLKDGGIVALDWAIGTRLIELTAKRRWEVKKEHQSVRKTLGCFTSTPPVLLLIPQFWGGMTPHLQLLCSQAMRQGFYVVVFHHRGTAGSPLTTTRLTEFGDPSDLEQAVTYVHSRHPSSVLVAVSEGSGSGVLLSYLGERGSSTCITAAAAISPVLLGQLWFESALPPIYHWGVLFHRKMQLSRYASSFQGSLDVDRALRSSSLRDFEEALFCSLTKKAFPSNERSLNPSYSSLRGFSPTAAWALGERANPAQDWENYWGRNEPLRDADEVSVPVLCICSSDDPLLPPTSMLPVSLFQSNPYFLLALTDKGGHCGFTLEASKDINDGKPRNEEEEEGIWSHTAVLEYLKVVSDFLKEAEGDWKSWGGQLETNSLKGQKGRMNVTALPRRRRGAMMKRSRTQPAEQSALDDVDGDLFTWKRSYTR</sequence>
<keyword evidence="2" id="KW-1133">Transmembrane helix</keyword>
<dbReference type="InterPro" id="IPR029058">
    <property type="entry name" value="AB_hydrolase_fold"/>
</dbReference>
<dbReference type="Gene3D" id="3.40.50.1820">
    <property type="entry name" value="alpha/beta hydrolase"/>
    <property type="match status" value="1"/>
</dbReference>
<dbReference type="GO" id="GO:0047372">
    <property type="term" value="F:monoacylglycerol lipase activity"/>
    <property type="evidence" value="ECO:0007669"/>
    <property type="project" value="TreeGrafter"/>
</dbReference>
<dbReference type="GeneID" id="107097642"/>
<dbReference type="STRING" id="28743.ENSCVAP00000010672"/>
<accession>A0A3Q2CXP6</accession>
<evidence type="ECO:0000313" key="3">
    <source>
        <dbReference type="Ensembl" id="ENSCVAP00000010672.1"/>
    </source>
</evidence>
<proteinExistence type="inferred from homology"/>
<dbReference type="InterPro" id="IPR050960">
    <property type="entry name" value="AB_hydrolase_4_sf"/>
</dbReference>
<reference evidence="3" key="1">
    <citation type="submission" date="2025-08" db="UniProtKB">
        <authorList>
            <consortium name="Ensembl"/>
        </authorList>
    </citation>
    <scope>IDENTIFICATION</scope>
</reference>
<keyword evidence="4" id="KW-1185">Reference proteome</keyword>